<evidence type="ECO:0000313" key="4">
    <source>
        <dbReference type="EMBL" id="CAF1245303.1"/>
    </source>
</evidence>
<dbReference type="SUPFAM" id="SSF48445">
    <property type="entry name" value="14-3-3 protein"/>
    <property type="match status" value="1"/>
</dbReference>
<protein>
    <recommendedName>
        <fullName evidence="3">14-3-3 domain-containing protein</fullName>
    </recommendedName>
</protein>
<feature type="compositionally biased region" description="Polar residues" evidence="2">
    <location>
        <begin position="111"/>
        <end position="127"/>
    </location>
</feature>
<dbReference type="PROSITE" id="PS00796">
    <property type="entry name" value="1433_1"/>
    <property type="match status" value="1"/>
</dbReference>
<dbReference type="EMBL" id="CAJNOU010001730">
    <property type="protein sequence ID" value="CAF1245303.1"/>
    <property type="molecule type" value="Genomic_DNA"/>
</dbReference>
<name>A0A814ZRZ2_9BILA</name>
<evidence type="ECO:0000313" key="5">
    <source>
        <dbReference type="Proteomes" id="UP000663889"/>
    </source>
</evidence>
<evidence type="ECO:0000259" key="3">
    <source>
        <dbReference type="SMART" id="SM00101"/>
    </source>
</evidence>
<evidence type="ECO:0000256" key="2">
    <source>
        <dbReference type="SAM" id="MobiDB-lite"/>
    </source>
</evidence>
<comment type="caution">
    <text evidence="4">The sequence shown here is derived from an EMBL/GenBank/DDBJ whole genome shotgun (WGS) entry which is preliminary data.</text>
</comment>
<feature type="region of interest" description="Disordered" evidence="2">
    <location>
        <begin position="111"/>
        <end position="138"/>
    </location>
</feature>
<sequence length="138" mass="15976">MMMNKDKEVELAKLAEQAERYDDMVIAMKKVAESNSELTLEERNLLSVAYKNVAGAHRSSWRVISRIEQKVKGSERKQQITKEYRKIIERELKDCCHELLVYNYCTNIRSQGSTKTPPIRPSRNNRQNHSHGGDNVPS</sequence>
<reference evidence="4" key="1">
    <citation type="submission" date="2021-02" db="EMBL/GenBank/DDBJ databases">
        <authorList>
            <person name="Nowell W R."/>
        </authorList>
    </citation>
    <scope>NUCLEOTIDE SEQUENCE</scope>
</reference>
<dbReference type="Gene3D" id="1.20.190.20">
    <property type="entry name" value="14-3-3 domain"/>
    <property type="match status" value="1"/>
</dbReference>
<gene>
    <name evidence="4" type="ORF">SEV965_LOCUS23441</name>
</gene>
<comment type="similarity">
    <text evidence="1">Belongs to the 14-3-3 family.</text>
</comment>
<dbReference type="Proteomes" id="UP000663889">
    <property type="component" value="Unassembled WGS sequence"/>
</dbReference>
<feature type="domain" description="14-3-3" evidence="3">
    <location>
        <begin position="5"/>
        <end position="138"/>
    </location>
</feature>
<dbReference type="PRINTS" id="PR00305">
    <property type="entry name" value="1433ZETA"/>
</dbReference>
<dbReference type="SMART" id="SM00101">
    <property type="entry name" value="14_3_3"/>
    <property type="match status" value="1"/>
</dbReference>
<dbReference type="AlphaFoldDB" id="A0A814ZRZ2"/>
<organism evidence="4 5">
    <name type="scientific">Rotaria sordida</name>
    <dbReference type="NCBI Taxonomy" id="392033"/>
    <lineage>
        <taxon>Eukaryota</taxon>
        <taxon>Metazoa</taxon>
        <taxon>Spiralia</taxon>
        <taxon>Gnathifera</taxon>
        <taxon>Rotifera</taxon>
        <taxon>Eurotatoria</taxon>
        <taxon>Bdelloidea</taxon>
        <taxon>Philodinida</taxon>
        <taxon>Philodinidae</taxon>
        <taxon>Rotaria</taxon>
    </lineage>
</organism>
<dbReference type="Pfam" id="PF00244">
    <property type="entry name" value="14-3-3"/>
    <property type="match status" value="1"/>
</dbReference>
<dbReference type="InterPro" id="IPR023410">
    <property type="entry name" value="14-3-3_domain"/>
</dbReference>
<dbReference type="PANTHER" id="PTHR18860">
    <property type="entry name" value="14-3-3 PROTEIN"/>
    <property type="match status" value="1"/>
</dbReference>
<dbReference type="InterPro" id="IPR036815">
    <property type="entry name" value="14-3-3_dom_sf"/>
</dbReference>
<evidence type="ECO:0000256" key="1">
    <source>
        <dbReference type="ARBA" id="ARBA00006141"/>
    </source>
</evidence>
<proteinExistence type="inferred from homology"/>
<dbReference type="InterPro" id="IPR000308">
    <property type="entry name" value="14-3-3"/>
</dbReference>
<dbReference type="InterPro" id="IPR023409">
    <property type="entry name" value="14-3-3_CS"/>
</dbReference>
<accession>A0A814ZRZ2</accession>